<evidence type="ECO:0000256" key="1">
    <source>
        <dbReference type="ARBA" id="ARBA00022737"/>
    </source>
</evidence>
<dbReference type="Pfam" id="PF24883">
    <property type="entry name" value="NPHP3_N"/>
    <property type="match status" value="1"/>
</dbReference>
<dbReference type="Gene3D" id="1.25.40.10">
    <property type="entry name" value="Tetratricopeptide repeat domain"/>
    <property type="match status" value="3"/>
</dbReference>
<dbReference type="SUPFAM" id="SSF52540">
    <property type="entry name" value="P-loop containing nucleoside triphosphate hydrolases"/>
    <property type="match status" value="1"/>
</dbReference>
<dbReference type="EMBL" id="VCHE01000100">
    <property type="protein sequence ID" value="KAB2571480.1"/>
    <property type="molecule type" value="Genomic_DNA"/>
</dbReference>
<dbReference type="OrthoDB" id="2546325at2759"/>
<dbReference type="PANTHER" id="PTHR10039:SF11">
    <property type="entry name" value="NACHT DOMAIN PROTEIN (AFU_ORTHOLOGUE AFUA_1G01490)"/>
    <property type="match status" value="1"/>
</dbReference>
<dbReference type="Gene3D" id="3.40.50.300">
    <property type="entry name" value="P-loop containing nucleotide triphosphate hydrolases"/>
    <property type="match status" value="1"/>
</dbReference>
<dbReference type="Proteomes" id="UP000325902">
    <property type="component" value="Unassembled WGS sequence"/>
</dbReference>
<evidence type="ECO:0000259" key="4">
    <source>
        <dbReference type="Pfam" id="PF24883"/>
    </source>
</evidence>
<dbReference type="InterPro" id="IPR011990">
    <property type="entry name" value="TPR-like_helical_dom_sf"/>
</dbReference>
<feature type="compositionally biased region" description="Low complexity" evidence="2">
    <location>
        <begin position="39"/>
        <end position="51"/>
    </location>
</feature>
<evidence type="ECO:0000313" key="6">
    <source>
        <dbReference type="Proteomes" id="UP000325902"/>
    </source>
</evidence>
<feature type="domain" description="GPI inositol-deacylase winged helix" evidence="3">
    <location>
        <begin position="650"/>
        <end position="721"/>
    </location>
</feature>
<feature type="region of interest" description="Disordered" evidence="2">
    <location>
        <begin position="1153"/>
        <end position="1196"/>
    </location>
</feature>
<feature type="compositionally biased region" description="Low complexity" evidence="2">
    <location>
        <begin position="121"/>
        <end position="134"/>
    </location>
</feature>
<sequence>MGKIKKWFKKSASCCSSDPTRSLHPEPPLQPRTVEPKETVASSTKATAVTSNQSLPSTTSLPPTNVDMAAPEVQSTRSSSASTSKIQTAEKRDSFTSSNGYHESNGTNGYNGIGRSNGYGSSSPVLHSPTSSTTKTSILRERTIRMTQSMRVRFGGSSDMFLDNISSFEDFLDAVADQRLRFMPHSGSKWDKVLRWAEGFCTYVYGFHHIVHTFMLHSEDASRMIWNSVLALLEMGPRHIKVLTKVFSVLNRLGMSITLLLRQELLLTATSEIRRGLAHAYSDLMELTCAISMHYVGKSQGDQRIDMEDFNDQFNVYINAYYQHRDHVADALWSVHMKSISEAETDNFHDIRSFLEPADRSVQKLMMGRHSLGSERAEFTCEWFNYHLNDFVIRNNKMLLITGPSGCGKTMLSDWIVESLRGSMESDQYDVVFYRVWTDIPETTSALSLVKDLFMQTLNRNIGDEVLISSARRAMDMASNGSPAAAVEKVLWEGLAHVASHSKLMIVVDGLDQITGDQHAVLDHLHFVAAADRHSKVIVLSRPLQKPAPSKTQHLSISEKNILHDIQLLIESRMDENDRMSGMNITDKKEIAQKIAEKSHGSFLWADCAFQCLKHERTPSGFMQWLARAPKSIEHFVDHHVNELQLADAETRAILSWILAAHRPLAVTEIKQLLEIDTKNHTISVRYDDVTETIRHAVGPLVDIVEGHVCLKHPSFRPHLVEFQTDKFKFDVKKAQSSLTLRLLAYVKHYVHEDTDVAWRPARPYEARTYFDSHALLEYATRYWVDHFRVSRFYSTEQKTTEIDVRLRKCWPSSTLLAVLEGACFGWGTVSVERETNQRVAFEMRKAILGMHATATLQSMVFLIQHYTQTRRTEVTSLAYEAWQISRTISSSDTTVALECAHAFVMATDTLTVKKRTEVVTRKEEMLQYLIATHKRTGGVSHERTIRYTKTLAELYVSISETDRAVSLYRDLYNVSIERYGYFHEETTAVYNTLVQHLKATNRHDTVLEIVRDYHAYVCKTLSVNDERRVKSTMNLVSMYEERKEVAKAEEVLVSYWKSVMTSSKSSSTSIETKVDVAVEYSRFLRRHQRTEEAEAVMRGVYSEVVNTTEESRQESSSVFKRVKAIAQEFKSLKSFSMARSIYSRLWEQTKSSSSTESSSMSEEVATELAETVSEEITTKTETTTMSTSNFSTLTTEDESTLREVFQSSLTMSSSNKSMSSSVIKTGMALSSSYYKKEQYHEAATTYSQILSKTWASIETRESSVQEHSEEMIEVAMSLAECCFQQLQIERSETIYRNVFRTLLLRSSKNSSHHEWVVRKARAVIEYHKRIYRFDAAVTYYHDLCLHLHQRLGKAHSTTIEMFIEYGTLARKLGRRKDAVEAFRHIHLAFKHEEGCILRKGVEPSLTLCELYEQDHAWTDARSVYAALWLTVTTHAKDFDLREWVEVVYERYRFVLEKLSTGKKEEYEALRQVAVEYTATCKTLYGEKHERTVRATLQLAELCERSETHREEAIRLYEEALKQSSKTSMMTTRSNSSQSTSQTTSTTSRTTTTTTTVSSVARNKLAEIYSSKQASSSRAVSLHEEQLASTRAEYGASSSESLTATRELVRSYKRQNTSESTSKAVSTLRSSVLEIFKSERSSERVFEAARSLAQTYVAHGFKAEAASVSKELRSSIFQQLRETKRSESSLAVFLAAFEETAVGRKSFSAAMADIRSEIFLYSAYFEALASSTKTSTSMHITTILARGVRLRTFLLESERTEEAKRVEEELFAKFAEHMSVESTTTVVDKQTHRTTLEAFFSIFLSNMADTDEDSEESNSTQISITIIEHAVNTVREYANAARYANALALAALVQRYVALVGGFASSAVVHAVARLCLYLAGRGTDKNSCKQADAALYARCLDLSRALLRHALEACAALGISLTDMAVTELNEIVVVLGDEQRSYEVLEHVLAALWHDRTVHRTWSTQLVLAIGLRLTETRAAQGRVDDAIHLAEDIRYNLHRVYGPLDVATLQFTMLLSSLYTTRGRHSEAVQLHEHALTRLANGVGAKEDGEDGVSGSADESAKAALAQLEGAQRCIAAAGGWNGAGVDAGRFRELFGELSQKYGGQRAWGERKMAPVEKWSMKVDAKTGAGWKAPETFSLTAVGYDGAKEGGVGLFDGAVAGRAKRASALRKVSNHVVMHGSRSSSYGSQMSQLPVRAV</sequence>
<evidence type="ECO:0000313" key="5">
    <source>
        <dbReference type="EMBL" id="KAB2571480.1"/>
    </source>
</evidence>
<feature type="compositionally biased region" description="Low complexity" evidence="2">
    <location>
        <begin position="1171"/>
        <end position="1195"/>
    </location>
</feature>
<keyword evidence="6" id="KW-1185">Reference proteome</keyword>
<dbReference type="SUPFAM" id="SSF48452">
    <property type="entry name" value="TPR-like"/>
    <property type="match status" value="1"/>
</dbReference>
<proteinExistence type="predicted"/>
<dbReference type="InterPro" id="IPR054471">
    <property type="entry name" value="GPIID_WHD"/>
</dbReference>
<comment type="caution">
    <text evidence="5">The sequence shown here is derived from an EMBL/GenBank/DDBJ whole genome shotgun (WGS) entry which is preliminary data.</text>
</comment>
<evidence type="ECO:0000259" key="3">
    <source>
        <dbReference type="Pfam" id="PF22939"/>
    </source>
</evidence>
<feature type="compositionally biased region" description="Low complexity" evidence="2">
    <location>
        <begin position="1153"/>
        <end position="1164"/>
    </location>
</feature>
<feature type="region of interest" description="Disordered" evidence="2">
    <location>
        <begin position="1"/>
        <end position="142"/>
    </location>
</feature>
<accession>A0A5N5D1F3</accession>
<dbReference type="PANTHER" id="PTHR10039">
    <property type="entry name" value="AMELOGENIN"/>
    <property type="match status" value="1"/>
</dbReference>
<evidence type="ECO:0000256" key="2">
    <source>
        <dbReference type="SAM" id="MobiDB-lite"/>
    </source>
</evidence>
<gene>
    <name evidence="5" type="ORF">DBV05_g9840</name>
</gene>
<feature type="region of interest" description="Disordered" evidence="2">
    <location>
        <begin position="1524"/>
        <end position="1558"/>
    </location>
</feature>
<dbReference type="InterPro" id="IPR056884">
    <property type="entry name" value="NPHP3-like_N"/>
</dbReference>
<keyword evidence="1" id="KW-0677">Repeat</keyword>
<name>A0A5N5D1F3_9PEZI</name>
<feature type="compositionally biased region" description="Low complexity" evidence="2">
    <location>
        <begin position="75"/>
        <end position="84"/>
    </location>
</feature>
<feature type="domain" description="Nephrocystin 3-like N-terminal" evidence="4">
    <location>
        <begin position="380"/>
        <end position="542"/>
    </location>
</feature>
<feature type="compositionally biased region" description="Polar residues" evidence="2">
    <location>
        <begin position="52"/>
        <end position="63"/>
    </location>
</feature>
<dbReference type="Pfam" id="PF22939">
    <property type="entry name" value="WHD_GPIID"/>
    <property type="match status" value="1"/>
</dbReference>
<reference evidence="5 6" key="1">
    <citation type="journal article" date="2019" name="Sci. Rep.">
        <title>A multi-omics analysis of the grapevine pathogen Lasiodiplodia theobromae reveals that temperature affects the expression of virulence- and pathogenicity-related genes.</title>
        <authorList>
            <person name="Felix C."/>
            <person name="Meneses R."/>
            <person name="Goncalves M.F.M."/>
            <person name="Tilleman L."/>
            <person name="Duarte A.S."/>
            <person name="Jorrin-Novo J.V."/>
            <person name="Van de Peer Y."/>
            <person name="Deforce D."/>
            <person name="Van Nieuwerburgh F."/>
            <person name="Esteves A.C."/>
            <person name="Alves A."/>
        </authorList>
    </citation>
    <scope>NUCLEOTIDE SEQUENCE [LARGE SCALE GENOMIC DNA]</scope>
    <source>
        <strain evidence="5 6">LA-SOL3</strain>
    </source>
</reference>
<organism evidence="5 6">
    <name type="scientific">Lasiodiplodia theobromae</name>
    <dbReference type="NCBI Taxonomy" id="45133"/>
    <lineage>
        <taxon>Eukaryota</taxon>
        <taxon>Fungi</taxon>
        <taxon>Dikarya</taxon>
        <taxon>Ascomycota</taxon>
        <taxon>Pezizomycotina</taxon>
        <taxon>Dothideomycetes</taxon>
        <taxon>Dothideomycetes incertae sedis</taxon>
        <taxon>Botryosphaeriales</taxon>
        <taxon>Botryosphaeriaceae</taxon>
        <taxon>Lasiodiplodia</taxon>
    </lineage>
</organism>
<feature type="compositionally biased region" description="Polar residues" evidence="2">
    <location>
        <begin position="95"/>
        <end position="108"/>
    </location>
</feature>
<dbReference type="InterPro" id="IPR027417">
    <property type="entry name" value="P-loop_NTPase"/>
</dbReference>
<protein>
    <submittedName>
        <fullName evidence="5">Uncharacterized protein</fullName>
    </submittedName>
</protein>